<name>A0A0B7AR66_9EUPU</name>
<sequence length="54" mass="6121">MVEINDVPTINAWPQHGYIEIVAIFEDGKCMGLCNLLEYQSQDLIQTNIQILQG</sequence>
<dbReference type="AlphaFoldDB" id="A0A0B7AR66"/>
<reference evidence="1" key="1">
    <citation type="submission" date="2014-12" db="EMBL/GenBank/DDBJ databases">
        <title>Insight into the proteome of Arion vulgaris.</title>
        <authorList>
            <person name="Aradska J."/>
            <person name="Bulat T."/>
            <person name="Smidak R."/>
            <person name="Sarate P."/>
            <person name="Gangsoo J."/>
            <person name="Sialana F."/>
            <person name="Bilban M."/>
            <person name="Lubec G."/>
        </authorList>
    </citation>
    <scope>NUCLEOTIDE SEQUENCE</scope>
    <source>
        <tissue evidence="1">Skin</tissue>
    </source>
</reference>
<gene>
    <name evidence="1" type="primary">ORF131591</name>
</gene>
<organism evidence="1">
    <name type="scientific">Arion vulgaris</name>
    <dbReference type="NCBI Taxonomy" id="1028688"/>
    <lineage>
        <taxon>Eukaryota</taxon>
        <taxon>Metazoa</taxon>
        <taxon>Spiralia</taxon>
        <taxon>Lophotrochozoa</taxon>
        <taxon>Mollusca</taxon>
        <taxon>Gastropoda</taxon>
        <taxon>Heterobranchia</taxon>
        <taxon>Euthyneura</taxon>
        <taxon>Panpulmonata</taxon>
        <taxon>Eupulmonata</taxon>
        <taxon>Stylommatophora</taxon>
        <taxon>Helicina</taxon>
        <taxon>Arionoidea</taxon>
        <taxon>Arionidae</taxon>
        <taxon>Arion</taxon>
    </lineage>
</organism>
<protein>
    <submittedName>
        <fullName evidence="1">Uncharacterized protein</fullName>
    </submittedName>
</protein>
<dbReference type="EMBL" id="HACG01035596">
    <property type="protein sequence ID" value="CEK82461.1"/>
    <property type="molecule type" value="Transcribed_RNA"/>
</dbReference>
<accession>A0A0B7AR66</accession>
<evidence type="ECO:0000313" key="1">
    <source>
        <dbReference type="EMBL" id="CEK82461.1"/>
    </source>
</evidence>
<proteinExistence type="predicted"/>